<proteinExistence type="predicted"/>
<comment type="caution">
    <text evidence="2">The sequence shown here is derived from an EMBL/GenBank/DDBJ whole genome shotgun (WGS) entry which is preliminary data.</text>
</comment>
<keyword evidence="3" id="KW-1185">Reference proteome</keyword>
<feature type="region of interest" description="Disordered" evidence="1">
    <location>
        <begin position="1"/>
        <end position="31"/>
    </location>
</feature>
<feature type="compositionally biased region" description="Basic and acidic residues" evidence="1">
    <location>
        <begin position="18"/>
        <end position="31"/>
    </location>
</feature>
<dbReference type="Proteomes" id="UP000188268">
    <property type="component" value="Unassembled WGS sequence"/>
</dbReference>
<evidence type="ECO:0000256" key="1">
    <source>
        <dbReference type="SAM" id="MobiDB-lite"/>
    </source>
</evidence>
<protein>
    <submittedName>
        <fullName evidence="2">Uncharacterized protein</fullName>
    </submittedName>
</protein>
<evidence type="ECO:0000313" key="2">
    <source>
        <dbReference type="EMBL" id="OMP12352.1"/>
    </source>
</evidence>
<gene>
    <name evidence="2" type="ORF">CCACVL1_00026</name>
</gene>
<name>A0A1R3KZ47_COCAP</name>
<evidence type="ECO:0000313" key="3">
    <source>
        <dbReference type="Proteomes" id="UP000188268"/>
    </source>
</evidence>
<dbReference type="Gramene" id="OMP12352">
    <property type="protein sequence ID" value="OMP12352"/>
    <property type="gene ID" value="CCACVL1_00026"/>
</dbReference>
<dbReference type="EMBL" id="AWWV01000104">
    <property type="protein sequence ID" value="OMP12352.1"/>
    <property type="molecule type" value="Genomic_DNA"/>
</dbReference>
<organism evidence="2 3">
    <name type="scientific">Corchorus capsularis</name>
    <name type="common">Jute</name>
    <dbReference type="NCBI Taxonomy" id="210143"/>
    <lineage>
        <taxon>Eukaryota</taxon>
        <taxon>Viridiplantae</taxon>
        <taxon>Streptophyta</taxon>
        <taxon>Embryophyta</taxon>
        <taxon>Tracheophyta</taxon>
        <taxon>Spermatophyta</taxon>
        <taxon>Magnoliopsida</taxon>
        <taxon>eudicotyledons</taxon>
        <taxon>Gunneridae</taxon>
        <taxon>Pentapetalae</taxon>
        <taxon>rosids</taxon>
        <taxon>malvids</taxon>
        <taxon>Malvales</taxon>
        <taxon>Malvaceae</taxon>
        <taxon>Grewioideae</taxon>
        <taxon>Apeibeae</taxon>
        <taxon>Corchorus</taxon>
    </lineage>
</organism>
<sequence length="31" mass="3447">VRGEESGNRYNRLVEYGGDPHRITGNGKGEE</sequence>
<feature type="non-terminal residue" evidence="2">
    <location>
        <position position="1"/>
    </location>
</feature>
<dbReference type="AlphaFoldDB" id="A0A1R3KZ47"/>
<reference evidence="2 3" key="1">
    <citation type="submission" date="2013-09" db="EMBL/GenBank/DDBJ databases">
        <title>Corchorus capsularis genome sequencing.</title>
        <authorList>
            <person name="Alam M."/>
            <person name="Haque M.S."/>
            <person name="Islam M.S."/>
            <person name="Emdad E.M."/>
            <person name="Islam M.M."/>
            <person name="Ahmed B."/>
            <person name="Halim A."/>
            <person name="Hossen Q.M.M."/>
            <person name="Hossain M.Z."/>
            <person name="Ahmed R."/>
            <person name="Khan M.M."/>
            <person name="Islam R."/>
            <person name="Rashid M.M."/>
            <person name="Khan S.A."/>
            <person name="Rahman M.S."/>
            <person name="Alam M."/>
        </authorList>
    </citation>
    <scope>NUCLEOTIDE SEQUENCE [LARGE SCALE GENOMIC DNA]</scope>
    <source>
        <strain evidence="3">cv. CVL-1</strain>
        <tissue evidence="2">Whole seedling</tissue>
    </source>
</reference>
<accession>A0A1R3KZ47</accession>